<feature type="transmembrane region" description="Helical" evidence="3">
    <location>
        <begin position="325"/>
        <end position="345"/>
    </location>
</feature>
<dbReference type="AlphaFoldDB" id="A0A1E7QKT9"/>
<dbReference type="InterPro" id="IPR001750">
    <property type="entry name" value="ND/Mrp_TM"/>
</dbReference>
<evidence type="ECO:0000256" key="1">
    <source>
        <dbReference type="ARBA" id="ARBA00004127"/>
    </source>
</evidence>
<dbReference type="PANTHER" id="PTHR43373">
    <property type="entry name" value="NA(+)/H(+) ANTIPORTER SUBUNIT"/>
    <property type="match status" value="1"/>
</dbReference>
<proteinExistence type="predicted"/>
<dbReference type="GO" id="GO:0012505">
    <property type="term" value="C:endomembrane system"/>
    <property type="evidence" value="ECO:0007669"/>
    <property type="project" value="UniProtKB-SubCell"/>
</dbReference>
<feature type="transmembrane region" description="Helical" evidence="3">
    <location>
        <begin position="25"/>
        <end position="43"/>
    </location>
</feature>
<feature type="transmembrane region" description="Helical" evidence="3">
    <location>
        <begin position="397"/>
        <end position="417"/>
    </location>
</feature>
<dbReference type="OrthoDB" id="9811798at2"/>
<comment type="caution">
    <text evidence="5">The sequence shown here is derived from an EMBL/GenBank/DDBJ whole genome shotgun (WGS) entry which is preliminary data.</text>
</comment>
<dbReference type="Pfam" id="PF00361">
    <property type="entry name" value="Proton_antipo_M"/>
    <property type="match status" value="1"/>
</dbReference>
<organism evidence="5 6">
    <name type="scientific">Wolbachia pipientis</name>
    <dbReference type="NCBI Taxonomy" id="955"/>
    <lineage>
        <taxon>Bacteria</taxon>
        <taxon>Pseudomonadati</taxon>
        <taxon>Pseudomonadota</taxon>
        <taxon>Alphaproteobacteria</taxon>
        <taxon>Rickettsiales</taxon>
        <taxon>Anaplasmataceae</taxon>
        <taxon>Wolbachieae</taxon>
        <taxon>Wolbachia</taxon>
    </lineage>
</organism>
<dbReference type="GO" id="GO:0016020">
    <property type="term" value="C:membrane"/>
    <property type="evidence" value="ECO:0007669"/>
    <property type="project" value="UniProtKB-SubCell"/>
</dbReference>
<sequence>MDDFVKFAEYILELLSLPFYITENYLLITALIPLLSAVIILCAGRWTQGITIMSSVVLFVYVCLCSSYCLLKEDSTHFVVMDFGKNLHLSLNLEPIGAVFSLLIAFLWILTSIYTTHYMKGHASYSSFLCLFSISISCTIFIAFSGDLFTTFVFYELLTLSTYPLVVYNLTEESRAAGRYYFGILFFASLVLFLPVVGLLYNKFHTVDFVSYGIFIPDHSLVNFVAVCFPMMIYGIAKTALMPMHFWLPKAMVAPTPVSALLHAVAVVKSGVFIVIKIILYIFGIENLKYFVQQNWLAGQWLPYAAGCTIIASSFIALKQKELKTLLAYSTISQLSYIILFVSILSISSIKVTVMQLIYHALAKITLFFVAGIIIFKTGERYIDRIHGIGRSMPMAMIAFTIGALSMIGVPPAPTFWNKLLIFKIVFAGNDIVLSIFIVLVLTASTVLNALYFLPIIYNAFFAKSSQNFFIKKPSIYLVLPPVVTAICTLILFFVASLYFN</sequence>
<gene>
    <name evidence="5" type="ORF">BIY23_02235</name>
</gene>
<feature type="transmembrane region" description="Helical" evidence="3">
    <location>
        <begin position="50"/>
        <end position="71"/>
    </location>
</feature>
<evidence type="ECO:0000313" key="6">
    <source>
        <dbReference type="Proteomes" id="UP000175679"/>
    </source>
</evidence>
<feature type="transmembrane region" description="Helical" evidence="3">
    <location>
        <begin position="260"/>
        <end position="281"/>
    </location>
</feature>
<feature type="transmembrane region" description="Helical" evidence="3">
    <location>
        <begin position="221"/>
        <end position="248"/>
    </location>
</feature>
<keyword evidence="3" id="KW-0472">Membrane</keyword>
<dbReference type="PANTHER" id="PTHR43373:SF1">
    <property type="entry name" value="NA(+)_H(+) ANTIPORTER SUBUNIT A"/>
    <property type="match status" value="1"/>
</dbReference>
<dbReference type="InterPro" id="IPR050616">
    <property type="entry name" value="CPA3_Na-H_Antiporter_A"/>
</dbReference>
<feature type="transmembrane region" description="Helical" evidence="3">
    <location>
        <begin position="91"/>
        <end position="111"/>
    </location>
</feature>
<dbReference type="EMBL" id="MJMG01000005">
    <property type="protein sequence ID" value="OEY86824.1"/>
    <property type="molecule type" value="Genomic_DNA"/>
</dbReference>
<feature type="domain" description="NADH:quinone oxidoreductase/Mrp antiporter transmembrane" evidence="4">
    <location>
        <begin position="145"/>
        <end position="439"/>
    </location>
</feature>
<protein>
    <submittedName>
        <fullName evidence="5">Cation:proton antiporter</fullName>
    </submittedName>
</protein>
<dbReference type="PRINTS" id="PR01434">
    <property type="entry name" value="NADHDHGNASE5"/>
</dbReference>
<dbReference type="NCBIfam" id="NF005140">
    <property type="entry name" value="PRK06589.1"/>
    <property type="match status" value="1"/>
</dbReference>
<feature type="transmembrane region" description="Helical" evidence="3">
    <location>
        <begin position="432"/>
        <end position="454"/>
    </location>
</feature>
<keyword evidence="3" id="KW-1133">Transmembrane helix</keyword>
<feature type="transmembrane region" description="Helical" evidence="3">
    <location>
        <begin position="357"/>
        <end position="376"/>
    </location>
</feature>
<feature type="transmembrane region" description="Helical" evidence="3">
    <location>
        <begin position="475"/>
        <end position="500"/>
    </location>
</feature>
<evidence type="ECO:0000313" key="5">
    <source>
        <dbReference type="EMBL" id="OEY86824.1"/>
    </source>
</evidence>
<keyword evidence="2 3" id="KW-0812">Transmembrane</keyword>
<feature type="transmembrane region" description="Helical" evidence="3">
    <location>
        <begin position="301"/>
        <end position="318"/>
    </location>
</feature>
<keyword evidence="6" id="KW-1185">Reference proteome</keyword>
<dbReference type="RefSeq" id="WP_070064993.1">
    <property type="nucleotide sequence ID" value="NZ_MJMG01000005.1"/>
</dbReference>
<accession>A0A1E7QKT9</accession>
<evidence type="ECO:0000256" key="3">
    <source>
        <dbReference type="SAM" id="Phobius"/>
    </source>
</evidence>
<feature type="transmembrane region" description="Helical" evidence="3">
    <location>
        <begin position="123"/>
        <end position="142"/>
    </location>
</feature>
<feature type="transmembrane region" description="Helical" evidence="3">
    <location>
        <begin position="148"/>
        <end position="168"/>
    </location>
</feature>
<dbReference type="Proteomes" id="UP000175679">
    <property type="component" value="Unassembled WGS sequence"/>
</dbReference>
<name>A0A1E7QKT9_WOLPI</name>
<reference evidence="5 6" key="1">
    <citation type="submission" date="2016-09" db="EMBL/GenBank/DDBJ databases">
        <title>Genomic evidence for plant-parasitic nematodes as the earliest Wolbachia hosts.</title>
        <authorList>
            <person name="Brown A.M."/>
            <person name="Wasala S.K."/>
            <person name="Howe D.K."/>
            <person name="Peetz A.B."/>
            <person name="Zasada I.A."/>
            <person name="Denver D.R."/>
        </authorList>
    </citation>
    <scope>NUCLEOTIDE SEQUENCE [LARGE SCALE GENOMIC DNA]</scope>
    <source>
        <strain evidence="6">wPpe</strain>
    </source>
</reference>
<comment type="subcellular location">
    <subcellularLocation>
        <location evidence="1">Endomembrane system</location>
        <topology evidence="1">Multi-pass membrane protein</topology>
    </subcellularLocation>
    <subcellularLocation>
        <location evidence="2">Membrane</location>
        <topology evidence="2">Multi-pass membrane protein</topology>
    </subcellularLocation>
</comment>
<evidence type="ECO:0000256" key="2">
    <source>
        <dbReference type="RuleBase" id="RU000320"/>
    </source>
</evidence>
<evidence type="ECO:0000259" key="4">
    <source>
        <dbReference type="Pfam" id="PF00361"/>
    </source>
</evidence>
<feature type="transmembrane region" description="Helical" evidence="3">
    <location>
        <begin position="180"/>
        <end position="201"/>
    </location>
</feature>